<sequence length="670" mass="72496">MAASRRASFDQSRRAPSAGGAPPRAVDPDGLRAEAARVLSRATKRLDKARARAAACTQREAELFVDPAPFDADLMALPNRAELASAEASEAAREAALRQLVEIIAELDTKAPRLPYRTYMCADGAEIRVGRTAPKNDRLGCDAEHRDADNCWLHASGRPGRPGSHVVVRACQLGGAELPREVEMNVAMLAAKDSKANTGGATRSCHSFGSLLNQCRIPLHGPTWTCMSKDYPYQMQAFSPNEVATWGTFIQSIVPLIAHERTPFKEVPAGRTLRWDAHTRAELADGAMPAASDEEIRISVTADWGAGTMEADAVGAGMAGMSPHYTVHMGDVYFMGAAAEYDTNFWGVPGWPTGKGVKFPEGSRGMFTLTGNHEMLSQGDTYFNSVLPRCGVKNDDGSLAGMPTSFGAIETAHWRVIMIDDSYNSYPDGALSAALDSLDLKAECKMPDSHVAWLARVLGDPNDKRGIILMGHHNYRNAFANSCIDHAKQIAGVLPGEREIVWLYGHIHSFQMQNAPAKVDNDRNPLKAWSRCLGYGAFTQSVPPDTASFDTETTQAWDRRLYKTLTLTSATGPKDEDVVFNGWAELRLNGPQAKLRYYTFGCAGGNCTGGGPSFDYADKTELATETFVVQSTGDVALVEQQLSGSLQLTSLPPPVANVAPMLAVHEPYVN</sequence>
<name>A0A8J6C6T2_DIALT</name>
<evidence type="ECO:0008006" key="5">
    <source>
        <dbReference type="Google" id="ProtNLM"/>
    </source>
</evidence>
<dbReference type="OrthoDB" id="426707at2759"/>
<gene>
    <name evidence="3" type="ORF">KFE25_000020</name>
</gene>
<comment type="caution">
    <text evidence="3">The sequence shown here is derived from an EMBL/GenBank/DDBJ whole genome shotgun (WGS) entry which is preliminary data.</text>
</comment>
<protein>
    <recommendedName>
        <fullName evidence="5">Calcineurin-like phosphoesterase domain-containing protein</fullName>
    </recommendedName>
</protein>
<feature type="region of interest" description="Disordered" evidence="2">
    <location>
        <begin position="1"/>
        <end position="30"/>
    </location>
</feature>
<dbReference type="AlphaFoldDB" id="A0A8J6C6T2"/>
<evidence type="ECO:0000313" key="3">
    <source>
        <dbReference type="EMBL" id="KAG8463852.1"/>
    </source>
</evidence>
<feature type="coiled-coil region" evidence="1">
    <location>
        <begin position="32"/>
        <end position="59"/>
    </location>
</feature>
<dbReference type="Proteomes" id="UP000751190">
    <property type="component" value="Unassembled WGS sequence"/>
</dbReference>
<reference evidence="3" key="1">
    <citation type="submission" date="2021-05" db="EMBL/GenBank/DDBJ databases">
        <title>The genome of the haptophyte Pavlova lutheri (Diacronema luteri, Pavlovales) - a model for lipid biosynthesis in eukaryotic algae.</title>
        <authorList>
            <person name="Hulatt C.J."/>
            <person name="Posewitz M.C."/>
        </authorList>
    </citation>
    <scope>NUCLEOTIDE SEQUENCE</scope>
    <source>
        <strain evidence="3">NIVA-4/92</strain>
    </source>
</reference>
<dbReference type="SUPFAM" id="SSF56300">
    <property type="entry name" value="Metallo-dependent phosphatases"/>
    <property type="match status" value="1"/>
</dbReference>
<evidence type="ECO:0000256" key="2">
    <source>
        <dbReference type="SAM" id="MobiDB-lite"/>
    </source>
</evidence>
<feature type="compositionally biased region" description="Low complexity" evidence="2">
    <location>
        <begin position="14"/>
        <end position="24"/>
    </location>
</feature>
<dbReference type="EMBL" id="JAGTXO010000014">
    <property type="protein sequence ID" value="KAG8463852.1"/>
    <property type="molecule type" value="Genomic_DNA"/>
</dbReference>
<dbReference type="Gene3D" id="3.60.21.10">
    <property type="match status" value="1"/>
</dbReference>
<evidence type="ECO:0000313" key="4">
    <source>
        <dbReference type="Proteomes" id="UP000751190"/>
    </source>
</evidence>
<evidence type="ECO:0000256" key="1">
    <source>
        <dbReference type="SAM" id="Coils"/>
    </source>
</evidence>
<accession>A0A8J6C6T2</accession>
<dbReference type="InterPro" id="IPR029052">
    <property type="entry name" value="Metallo-depent_PP-like"/>
</dbReference>
<proteinExistence type="predicted"/>
<keyword evidence="1" id="KW-0175">Coiled coil</keyword>
<organism evidence="3 4">
    <name type="scientific">Diacronema lutheri</name>
    <name type="common">Unicellular marine alga</name>
    <name type="synonym">Monochrysis lutheri</name>
    <dbReference type="NCBI Taxonomy" id="2081491"/>
    <lineage>
        <taxon>Eukaryota</taxon>
        <taxon>Haptista</taxon>
        <taxon>Haptophyta</taxon>
        <taxon>Pavlovophyceae</taxon>
        <taxon>Pavlovales</taxon>
        <taxon>Pavlovaceae</taxon>
        <taxon>Diacronema</taxon>
    </lineage>
</organism>
<keyword evidence="4" id="KW-1185">Reference proteome</keyword>